<proteinExistence type="predicted"/>
<name>A0AAN9TY10_9HEMI</name>
<protein>
    <submittedName>
        <fullName evidence="1">Uncharacterized protein</fullName>
    </submittedName>
</protein>
<reference evidence="1 2" key="1">
    <citation type="submission" date="2024-03" db="EMBL/GenBank/DDBJ databases">
        <title>Adaptation during the transition from Ophiocordyceps entomopathogen to insect associate is accompanied by gene loss and intensified selection.</title>
        <authorList>
            <person name="Ward C.M."/>
            <person name="Onetto C.A."/>
            <person name="Borneman A.R."/>
        </authorList>
    </citation>
    <scope>NUCLEOTIDE SEQUENCE [LARGE SCALE GENOMIC DNA]</scope>
    <source>
        <strain evidence="1">AWRI1</strain>
        <tissue evidence="1">Single Adult Female</tissue>
    </source>
</reference>
<evidence type="ECO:0000313" key="1">
    <source>
        <dbReference type="EMBL" id="KAK7600734.1"/>
    </source>
</evidence>
<sequence>MTPPGTSSVDHAASLPSPSRHIICDGNLSNALLHSQQKSPAIAVFPPLADSASPVGGRPPRGTHSVQSHYHSFGALYSSRLSSGDLTRRCVGVRACLLFLFRPCPLAVPSPRRHRVFVIGGVAETPLRSTLVAQRQRHGGYLCRRSTPPTPPIFRVINGIVDGSSPVISYEEKWIRPNMFRMA</sequence>
<dbReference type="EMBL" id="JBBCAQ010000013">
    <property type="protein sequence ID" value="KAK7600734.1"/>
    <property type="molecule type" value="Genomic_DNA"/>
</dbReference>
<gene>
    <name evidence="1" type="ORF">V9T40_009872</name>
</gene>
<dbReference type="Proteomes" id="UP001367676">
    <property type="component" value="Unassembled WGS sequence"/>
</dbReference>
<comment type="caution">
    <text evidence="1">The sequence shown here is derived from an EMBL/GenBank/DDBJ whole genome shotgun (WGS) entry which is preliminary data.</text>
</comment>
<evidence type="ECO:0000313" key="2">
    <source>
        <dbReference type="Proteomes" id="UP001367676"/>
    </source>
</evidence>
<dbReference type="AlphaFoldDB" id="A0AAN9TY10"/>
<keyword evidence="2" id="KW-1185">Reference proteome</keyword>
<organism evidence="1 2">
    <name type="scientific">Parthenolecanium corni</name>
    <dbReference type="NCBI Taxonomy" id="536013"/>
    <lineage>
        <taxon>Eukaryota</taxon>
        <taxon>Metazoa</taxon>
        <taxon>Ecdysozoa</taxon>
        <taxon>Arthropoda</taxon>
        <taxon>Hexapoda</taxon>
        <taxon>Insecta</taxon>
        <taxon>Pterygota</taxon>
        <taxon>Neoptera</taxon>
        <taxon>Paraneoptera</taxon>
        <taxon>Hemiptera</taxon>
        <taxon>Sternorrhyncha</taxon>
        <taxon>Coccoidea</taxon>
        <taxon>Coccidae</taxon>
        <taxon>Parthenolecanium</taxon>
    </lineage>
</organism>
<accession>A0AAN9TY10</accession>